<gene>
    <name evidence="1" type="ORF">C7C46_25900</name>
</gene>
<keyword evidence="2" id="KW-1185">Reference proteome</keyword>
<dbReference type="OrthoDB" id="10007415at2"/>
<comment type="caution">
    <text evidence="1">The sequence shown here is derived from an EMBL/GenBank/DDBJ whole genome shotgun (WGS) entry which is preliminary data.</text>
</comment>
<dbReference type="Proteomes" id="UP000248039">
    <property type="component" value="Unassembled WGS sequence"/>
</dbReference>
<reference evidence="1 2" key="1">
    <citation type="submission" date="2018-03" db="EMBL/GenBank/DDBJ databases">
        <title>Bioinformatic expansion and discovery of thiopeptide antibiotics.</title>
        <authorList>
            <person name="Schwalen C.J."/>
            <person name="Hudson G.A."/>
            <person name="Mitchell D.A."/>
        </authorList>
    </citation>
    <scope>NUCLEOTIDE SEQUENCE [LARGE SCALE GENOMIC DNA]</scope>
    <source>
        <strain evidence="1 2">ATCC 21389</strain>
    </source>
</reference>
<name>A0A2V4MW17_9ACTN</name>
<dbReference type="AlphaFoldDB" id="A0A2V4MW17"/>
<dbReference type="RefSeq" id="WP_110672333.1">
    <property type="nucleotide sequence ID" value="NZ_PYBW01000108.1"/>
</dbReference>
<evidence type="ECO:0000313" key="2">
    <source>
        <dbReference type="Proteomes" id="UP000248039"/>
    </source>
</evidence>
<evidence type="ECO:0000313" key="1">
    <source>
        <dbReference type="EMBL" id="PYC72078.1"/>
    </source>
</evidence>
<dbReference type="EMBL" id="PYBW01000108">
    <property type="protein sequence ID" value="PYC72078.1"/>
    <property type="molecule type" value="Genomic_DNA"/>
</dbReference>
<protein>
    <submittedName>
        <fullName evidence="1">Uncharacterized protein</fullName>
    </submittedName>
</protein>
<accession>A0A2V4MW17</accession>
<sequence>MAENKTPITLPEQADALETVLTGVVQATSQAADQHIEPEIPAQPVVAQVAQPAPAPGVPGPMGEVINTQ</sequence>
<organism evidence="1 2">
    <name type="scientific">Streptomyces tateyamensis</name>
    <dbReference type="NCBI Taxonomy" id="565073"/>
    <lineage>
        <taxon>Bacteria</taxon>
        <taxon>Bacillati</taxon>
        <taxon>Actinomycetota</taxon>
        <taxon>Actinomycetes</taxon>
        <taxon>Kitasatosporales</taxon>
        <taxon>Streptomycetaceae</taxon>
        <taxon>Streptomyces</taxon>
    </lineage>
</organism>
<proteinExistence type="predicted"/>